<dbReference type="SMART" id="SM00388">
    <property type="entry name" value="HisKA"/>
    <property type="match status" value="1"/>
</dbReference>
<evidence type="ECO:0000256" key="5">
    <source>
        <dbReference type="ARBA" id="ARBA00022679"/>
    </source>
</evidence>
<feature type="transmembrane region" description="Helical" evidence="11">
    <location>
        <begin position="12"/>
        <end position="31"/>
    </location>
</feature>
<dbReference type="InterPro" id="IPR050428">
    <property type="entry name" value="TCS_sensor_his_kinase"/>
</dbReference>
<evidence type="ECO:0000256" key="4">
    <source>
        <dbReference type="ARBA" id="ARBA00022553"/>
    </source>
</evidence>
<evidence type="ECO:0000256" key="2">
    <source>
        <dbReference type="ARBA" id="ARBA00004370"/>
    </source>
</evidence>
<reference evidence="14" key="2">
    <citation type="journal article" date="2021" name="PeerJ">
        <title>Extensive microbial diversity within the chicken gut microbiome revealed by metagenomics and culture.</title>
        <authorList>
            <person name="Gilroy R."/>
            <person name="Ravi A."/>
            <person name="Getino M."/>
            <person name="Pursley I."/>
            <person name="Horton D.L."/>
            <person name="Alikhan N.F."/>
            <person name="Baker D."/>
            <person name="Gharbi K."/>
            <person name="Hall N."/>
            <person name="Watson M."/>
            <person name="Adriaenssens E.M."/>
            <person name="Foster-Nyarko E."/>
            <person name="Jarju S."/>
            <person name="Secka A."/>
            <person name="Antonio M."/>
            <person name="Oren A."/>
            <person name="Chaudhuri R.R."/>
            <person name="La Ragione R."/>
            <person name="Hildebrand F."/>
            <person name="Pallen M.J."/>
        </authorList>
    </citation>
    <scope>NUCLEOTIDE SEQUENCE</scope>
    <source>
        <strain evidence="14">CHK176-22527</strain>
    </source>
</reference>
<keyword evidence="6 11" id="KW-0812">Transmembrane</keyword>
<dbReference type="Pfam" id="PF00672">
    <property type="entry name" value="HAMP"/>
    <property type="match status" value="1"/>
</dbReference>
<evidence type="ECO:0000313" key="15">
    <source>
        <dbReference type="Proteomes" id="UP000824159"/>
    </source>
</evidence>
<dbReference type="PRINTS" id="PR00344">
    <property type="entry name" value="BCTRLSENSOR"/>
</dbReference>
<dbReference type="PROSITE" id="PS50109">
    <property type="entry name" value="HIS_KIN"/>
    <property type="match status" value="1"/>
</dbReference>
<dbReference type="EMBL" id="DVLX01000087">
    <property type="protein sequence ID" value="HIU00014.1"/>
    <property type="molecule type" value="Genomic_DNA"/>
</dbReference>
<keyword evidence="7 14" id="KW-0418">Kinase</keyword>
<dbReference type="Gene3D" id="1.10.287.130">
    <property type="match status" value="1"/>
</dbReference>
<evidence type="ECO:0000259" key="13">
    <source>
        <dbReference type="PROSITE" id="PS50885"/>
    </source>
</evidence>
<dbReference type="InterPro" id="IPR036890">
    <property type="entry name" value="HATPase_C_sf"/>
</dbReference>
<organism evidence="14 15">
    <name type="scientific">Candidatus Allocopromorpha excrementavium</name>
    <dbReference type="NCBI Taxonomy" id="2840741"/>
    <lineage>
        <taxon>Bacteria</taxon>
        <taxon>Bacillati</taxon>
        <taxon>Bacillota</taxon>
        <taxon>Clostridia</taxon>
        <taxon>Eubacteriales</taxon>
        <taxon>Eubacteriaceae</taxon>
        <taxon>Eubacteriaceae incertae sedis</taxon>
        <taxon>Candidatus Allocopromorpha</taxon>
    </lineage>
</organism>
<dbReference type="Gene3D" id="6.10.340.10">
    <property type="match status" value="1"/>
</dbReference>
<dbReference type="Gene3D" id="3.30.565.10">
    <property type="entry name" value="Histidine kinase-like ATPase, C-terminal domain"/>
    <property type="match status" value="1"/>
</dbReference>
<protein>
    <recommendedName>
        <fullName evidence="3">histidine kinase</fullName>
        <ecNumber evidence="3">2.7.13.3</ecNumber>
    </recommendedName>
</protein>
<evidence type="ECO:0000256" key="3">
    <source>
        <dbReference type="ARBA" id="ARBA00012438"/>
    </source>
</evidence>
<feature type="domain" description="Histidine kinase" evidence="12">
    <location>
        <begin position="242"/>
        <end position="453"/>
    </location>
</feature>
<feature type="transmembrane region" description="Helical" evidence="11">
    <location>
        <begin position="149"/>
        <end position="173"/>
    </location>
</feature>
<keyword evidence="5" id="KW-0808">Transferase</keyword>
<evidence type="ECO:0000256" key="7">
    <source>
        <dbReference type="ARBA" id="ARBA00022777"/>
    </source>
</evidence>
<dbReference type="InterPro" id="IPR004358">
    <property type="entry name" value="Sig_transdc_His_kin-like_C"/>
</dbReference>
<dbReference type="InterPro" id="IPR003660">
    <property type="entry name" value="HAMP_dom"/>
</dbReference>
<sequence length="453" mass="50781">MKKLSVTKKVTIWYAIFLVIITAGFMGSIVYTGNVRASEAAKTRLMEAVADASEEINAVGENFIIDEGLEFYNDGVYISVYDKDRELIEGRRPAELRELPDFEDKTVERLKDEDGETWYVYDSNFEVDGNTIWVRGIVKDFADQSAFSFALKIAAVAFPGLIIIAAAGGYIITRRGFGPVREMIETAEEISRDGNFSRRIETGSHEEGKPPKDEIQKLALTFNDMFDKIEDAFEKEKQFTSDVSHELRTPLSVIISQSEYAFEDSEYRQQALEVINREAKRMSGLVGRLLTIARSDAGRLTPEFEKINLSELCETVAEQQSYIAGERNITVKTDIEPEVFISADEPMMIRILLNLVDNSIKYGKDGGNITISLSREGNSAKMSVEDDGIGIAEKDLEKIWERFYRVDQSRSREGTGLGLAMVKALVKAHNGRIEAASSPGKGSRFDVYMPLAR</sequence>
<dbReference type="CDD" id="cd00082">
    <property type="entry name" value="HisKA"/>
    <property type="match status" value="1"/>
</dbReference>
<feature type="domain" description="HAMP" evidence="13">
    <location>
        <begin position="174"/>
        <end position="234"/>
    </location>
</feature>
<dbReference type="SUPFAM" id="SSF47384">
    <property type="entry name" value="Homodimeric domain of signal transducing histidine kinase"/>
    <property type="match status" value="1"/>
</dbReference>
<dbReference type="PANTHER" id="PTHR45436">
    <property type="entry name" value="SENSOR HISTIDINE KINASE YKOH"/>
    <property type="match status" value="1"/>
</dbReference>
<dbReference type="GO" id="GO:0000155">
    <property type="term" value="F:phosphorelay sensor kinase activity"/>
    <property type="evidence" value="ECO:0007669"/>
    <property type="project" value="InterPro"/>
</dbReference>
<comment type="subcellular location">
    <subcellularLocation>
        <location evidence="2">Membrane</location>
    </subcellularLocation>
</comment>
<keyword evidence="9" id="KW-0902">Two-component regulatory system</keyword>
<dbReference type="Pfam" id="PF02518">
    <property type="entry name" value="HATPase_c"/>
    <property type="match status" value="1"/>
</dbReference>
<dbReference type="FunFam" id="3.30.565.10:FF:000006">
    <property type="entry name" value="Sensor histidine kinase WalK"/>
    <property type="match status" value="1"/>
</dbReference>
<dbReference type="Pfam" id="PF00512">
    <property type="entry name" value="HisKA"/>
    <property type="match status" value="1"/>
</dbReference>
<evidence type="ECO:0000256" key="8">
    <source>
        <dbReference type="ARBA" id="ARBA00022989"/>
    </source>
</evidence>
<dbReference type="InterPro" id="IPR005467">
    <property type="entry name" value="His_kinase_dom"/>
</dbReference>
<dbReference type="EC" id="2.7.13.3" evidence="3"/>
<evidence type="ECO:0000256" key="1">
    <source>
        <dbReference type="ARBA" id="ARBA00000085"/>
    </source>
</evidence>
<evidence type="ECO:0000256" key="10">
    <source>
        <dbReference type="ARBA" id="ARBA00023136"/>
    </source>
</evidence>
<dbReference type="SMART" id="SM00304">
    <property type="entry name" value="HAMP"/>
    <property type="match status" value="1"/>
</dbReference>
<dbReference type="Proteomes" id="UP000824159">
    <property type="component" value="Unassembled WGS sequence"/>
</dbReference>
<evidence type="ECO:0000313" key="14">
    <source>
        <dbReference type="EMBL" id="HIU00014.1"/>
    </source>
</evidence>
<dbReference type="CDD" id="cd00075">
    <property type="entry name" value="HATPase"/>
    <property type="match status" value="1"/>
</dbReference>
<evidence type="ECO:0000256" key="6">
    <source>
        <dbReference type="ARBA" id="ARBA00022692"/>
    </source>
</evidence>
<evidence type="ECO:0000256" key="11">
    <source>
        <dbReference type="SAM" id="Phobius"/>
    </source>
</evidence>
<name>A0A9D1HDQ2_9FIRM</name>
<keyword evidence="10 11" id="KW-0472">Membrane</keyword>
<gene>
    <name evidence="14" type="ORF">IAD12_07145</name>
</gene>
<keyword evidence="4" id="KW-0597">Phosphoprotein</keyword>
<dbReference type="PROSITE" id="PS50885">
    <property type="entry name" value="HAMP"/>
    <property type="match status" value="1"/>
</dbReference>
<dbReference type="AlphaFoldDB" id="A0A9D1HDQ2"/>
<dbReference type="InterPro" id="IPR036097">
    <property type="entry name" value="HisK_dim/P_sf"/>
</dbReference>
<comment type="catalytic activity">
    <reaction evidence="1">
        <text>ATP + protein L-histidine = ADP + protein N-phospho-L-histidine.</text>
        <dbReference type="EC" id="2.7.13.3"/>
    </reaction>
</comment>
<evidence type="ECO:0000259" key="12">
    <source>
        <dbReference type="PROSITE" id="PS50109"/>
    </source>
</evidence>
<dbReference type="SUPFAM" id="SSF55874">
    <property type="entry name" value="ATPase domain of HSP90 chaperone/DNA topoisomerase II/histidine kinase"/>
    <property type="match status" value="1"/>
</dbReference>
<dbReference type="FunFam" id="1.10.287.130:FF:000001">
    <property type="entry name" value="Two-component sensor histidine kinase"/>
    <property type="match status" value="1"/>
</dbReference>
<dbReference type="PANTHER" id="PTHR45436:SF5">
    <property type="entry name" value="SENSOR HISTIDINE KINASE TRCS"/>
    <property type="match status" value="1"/>
</dbReference>
<reference evidence="14" key="1">
    <citation type="submission" date="2020-10" db="EMBL/GenBank/DDBJ databases">
        <authorList>
            <person name="Gilroy R."/>
        </authorList>
    </citation>
    <scope>NUCLEOTIDE SEQUENCE</scope>
    <source>
        <strain evidence="14">CHK176-22527</strain>
    </source>
</reference>
<dbReference type="InterPro" id="IPR003661">
    <property type="entry name" value="HisK_dim/P_dom"/>
</dbReference>
<dbReference type="GO" id="GO:0005886">
    <property type="term" value="C:plasma membrane"/>
    <property type="evidence" value="ECO:0007669"/>
    <property type="project" value="TreeGrafter"/>
</dbReference>
<proteinExistence type="predicted"/>
<dbReference type="InterPro" id="IPR003594">
    <property type="entry name" value="HATPase_dom"/>
</dbReference>
<keyword evidence="8 11" id="KW-1133">Transmembrane helix</keyword>
<comment type="caution">
    <text evidence="14">The sequence shown here is derived from an EMBL/GenBank/DDBJ whole genome shotgun (WGS) entry which is preliminary data.</text>
</comment>
<dbReference type="CDD" id="cd06225">
    <property type="entry name" value="HAMP"/>
    <property type="match status" value="1"/>
</dbReference>
<evidence type="ECO:0000256" key="9">
    <source>
        <dbReference type="ARBA" id="ARBA00023012"/>
    </source>
</evidence>
<dbReference type="SMART" id="SM00387">
    <property type="entry name" value="HATPase_c"/>
    <property type="match status" value="1"/>
</dbReference>
<accession>A0A9D1HDQ2</accession>